<sequence length="87" mass="9462">MFNPNTSIFAGMPTAAVQQALANAQAALIQLQSGQKGVSFSYAQGDGTKSVTYQQADIAALTALIRQLQQQLGIIPRARRSFRFVYR</sequence>
<evidence type="ECO:0000313" key="2">
    <source>
        <dbReference type="Proteomes" id="UP000035651"/>
    </source>
</evidence>
<organism evidence="1 2">
    <name type="scientific">Pandoraea faecigallinarum</name>
    <dbReference type="NCBI Taxonomy" id="656179"/>
    <lineage>
        <taxon>Bacteria</taxon>
        <taxon>Pseudomonadati</taxon>
        <taxon>Pseudomonadota</taxon>
        <taxon>Betaproteobacteria</taxon>
        <taxon>Burkholderiales</taxon>
        <taxon>Burkholderiaceae</taxon>
        <taxon>Pandoraea</taxon>
    </lineage>
</organism>
<proteinExistence type="predicted"/>
<dbReference type="STRING" id="656179.AB870_02700"/>
<dbReference type="AlphaFoldDB" id="A0A0H3WRV2"/>
<protein>
    <submittedName>
        <fullName evidence="1">Phage head-tail adapter protein</fullName>
    </submittedName>
</protein>
<name>A0A0H3WRV2_9BURK</name>
<dbReference type="PATRIC" id="fig|656179.3.peg.595"/>
<accession>A0A0H3WRV2</accession>
<keyword evidence="2" id="KW-1185">Reference proteome</keyword>
<gene>
    <name evidence="1" type="ORF">AB870_02700</name>
</gene>
<dbReference type="Gene3D" id="3.30.1580.10">
    <property type="entry name" value="Head-to-tail joining protein W"/>
    <property type="match status" value="1"/>
</dbReference>
<dbReference type="InterPro" id="IPR036626">
    <property type="entry name" value="GpW_sf"/>
</dbReference>
<dbReference type="SUPFAM" id="SSF64210">
    <property type="entry name" value="Head-to-tail joining protein W, gpW"/>
    <property type="match status" value="1"/>
</dbReference>
<dbReference type="GO" id="GO:0019058">
    <property type="term" value="P:viral life cycle"/>
    <property type="evidence" value="ECO:0007669"/>
    <property type="project" value="InterPro"/>
</dbReference>
<dbReference type="Pfam" id="PF02831">
    <property type="entry name" value="gpW"/>
    <property type="match status" value="1"/>
</dbReference>
<dbReference type="KEGG" id="pfg:AB870_02700"/>
<dbReference type="InterPro" id="IPR004174">
    <property type="entry name" value="GpW"/>
</dbReference>
<dbReference type="RefSeq" id="WP_047905216.1">
    <property type="nucleotide sequence ID" value="NZ_CP011807.3"/>
</dbReference>
<dbReference type="EMBL" id="CP011807">
    <property type="protein sequence ID" value="AKM29271.1"/>
    <property type="molecule type" value="Genomic_DNA"/>
</dbReference>
<dbReference type="Proteomes" id="UP000035651">
    <property type="component" value="Chromosome"/>
</dbReference>
<evidence type="ECO:0000313" key="1">
    <source>
        <dbReference type="EMBL" id="AKM29271.1"/>
    </source>
</evidence>
<reference evidence="1" key="1">
    <citation type="submission" date="2016-06" db="EMBL/GenBank/DDBJ databases">
        <title>Complete Genome Sequence of Pandoraea faecigallinarum DSM-23572.</title>
        <authorList>
            <person name="Yong D."/>
            <person name="Ee R."/>
            <person name="Lim Y.-L."/>
            <person name="Yin W.-F."/>
            <person name="Chan K.-G."/>
        </authorList>
    </citation>
    <scope>NUCLEOTIDE SEQUENCE</scope>
    <source>
        <strain evidence="1">DSM 23572</strain>
    </source>
</reference>